<sequence>MGRREGKRCLCWMARDDVYMCEEFREASTSMMMGWLWPWPMNMLRRRGRGLVGLEEGVFSARAVCIECNHVVLKAAKSLESWTVPPLQFAVDWGSLVPEAWQLQVGYPFVDGLQYLFQFLVSSLVMSSTVSISKVHPSSKFGSSGPHNSNSQVSSLGQFQMDPHEGEETELLSASWNQDYGCFAAGTSHGFRIYNCEPFKETFRRDLKSGGFGVVEMLFRCNILALVGGGANSQYPPNKVLIWDDHQGRCIGEFAFRSDVRGVRLKRDRIVVVLEHKIYVYNLTDLKLLHQIETLANPKGLCCLSHHSSTSVLACPGLHQGQVRVEHFGLKMTKIISAHDSHVSCLTLTLDGFLLATASKKGADRAEIYSIALSQNVQWLAVASDKGTVHIFNLRVRIVGEDALTESSGQGSDLVQQNSSTSLDPLISRNIGANPSSSLSFMRGVLPKYFSSEWSFAQFRLPEVTRFIAAFGTENTVMIVGMDGSFYRCSFDPVVGGTMKQEEYVRSSCKFHRRIRISSGLPPSSPTVGGRKTKTHILRLKTTLIPHSTSIGASVVDFPEQLGGDVTVKRGKKKSIAGVDQEELLDPEKLADPDSQFFEVNGVSFHHKTYHHEAEEGAKEGALRTRGGEMVSLGLPMILLHGFGASVFSWDRVMKPIARITGSKVLAFDRPAFGLTSRINYLETSGSGSSDAKPLNPYSMVFSVLATISFIDMLDSGKAILMGHSAGCLVAVNTYFESPERVAALILVAPAIFAPIFVKKEAKNGALRKKRKGNEGESDLEAVDNYFSRIWRGLCKLLGAVTGFWLKMVKEMTNMVGSLYVKAVIAVLRSALGVILVRIIIDKFGILAVRNAWYDASQVSDHVIQGYTKPLRAKGWDRALLEYTIALLTDSTSKSKPPISKRLAEITCPVLVVTGDTDRLVPPWNAKRLAQAIPGSTFEVITKCGHLPQEERVEDFLAIIERFLHNVFESKEEKWAKMVA</sequence>
<name>A0A835Q9E9_VANPL</name>
<dbReference type="SUPFAM" id="SSF53474">
    <property type="entry name" value="alpha/beta-Hydrolases"/>
    <property type="match status" value="1"/>
</dbReference>
<comment type="caution">
    <text evidence="6">The sequence shown here is derived from an EMBL/GenBank/DDBJ whole genome shotgun (WGS) entry which is preliminary data.</text>
</comment>
<dbReference type="EMBL" id="JADCNL010000010">
    <property type="protein sequence ID" value="KAG0463692.1"/>
    <property type="molecule type" value="Genomic_DNA"/>
</dbReference>
<evidence type="ECO:0000259" key="5">
    <source>
        <dbReference type="Pfam" id="PF12697"/>
    </source>
</evidence>
<dbReference type="AlphaFoldDB" id="A0A835Q9E9"/>
<dbReference type="InterPro" id="IPR029058">
    <property type="entry name" value="AB_hydrolase_fold"/>
</dbReference>
<dbReference type="InterPro" id="IPR036322">
    <property type="entry name" value="WD40_repeat_dom_sf"/>
</dbReference>
<evidence type="ECO:0000256" key="4">
    <source>
        <dbReference type="SAM" id="MobiDB-lite"/>
    </source>
</evidence>
<accession>A0A835Q9E9</accession>
<proteinExistence type="inferred from homology"/>
<keyword evidence="7" id="KW-1185">Reference proteome</keyword>
<evidence type="ECO:0000313" key="6">
    <source>
        <dbReference type="EMBL" id="KAG0463692.1"/>
    </source>
</evidence>
<dbReference type="Pfam" id="PF21032">
    <property type="entry name" value="PROPPIN"/>
    <property type="match status" value="1"/>
</dbReference>
<feature type="region of interest" description="Disordered" evidence="4">
    <location>
        <begin position="138"/>
        <end position="157"/>
    </location>
</feature>
<dbReference type="InterPro" id="IPR048720">
    <property type="entry name" value="PROPPIN"/>
</dbReference>
<evidence type="ECO:0000256" key="3">
    <source>
        <dbReference type="ARBA" id="ARBA00025740"/>
    </source>
</evidence>
<dbReference type="InterPro" id="IPR015943">
    <property type="entry name" value="WD40/YVTN_repeat-like_dom_sf"/>
</dbReference>
<dbReference type="Gene3D" id="3.40.50.1820">
    <property type="entry name" value="alpha/beta hydrolase"/>
    <property type="match status" value="1"/>
</dbReference>
<reference evidence="6 7" key="1">
    <citation type="journal article" date="2020" name="Nat. Food">
        <title>A phased Vanilla planifolia genome enables genetic improvement of flavour and production.</title>
        <authorList>
            <person name="Hasing T."/>
            <person name="Tang H."/>
            <person name="Brym M."/>
            <person name="Khazi F."/>
            <person name="Huang T."/>
            <person name="Chambers A.H."/>
        </authorList>
    </citation>
    <scope>NUCLEOTIDE SEQUENCE [LARGE SCALE GENOMIC DNA]</scope>
    <source>
        <tissue evidence="6">Leaf</tissue>
    </source>
</reference>
<feature type="compositionally biased region" description="Polar residues" evidence="4">
    <location>
        <begin position="140"/>
        <end position="157"/>
    </location>
</feature>
<dbReference type="Gene3D" id="2.130.10.10">
    <property type="entry name" value="YVTN repeat-like/Quinoprotein amine dehydrogenase"/>
    <property type="match status" value="1"/>
</dbReference>
<dbReference type="OrthoDB" id="442680at2759"/>
<dbReference type="PANTHER" id="PTHR11227">
    <property type="entry name" value="WD-REPEAT PROTEIN INTERACTING WITH PHOSPHOINOSIDES WIPI -RELATED"/>
    <property type="match status" value="1"/>
</dbReference>
<keyword evidence="1" id="KW-0853">WD repeat</keyword>
<organism evidence="6 7">
    <name type="scientific">Vanilla planifolia</name>
    <name type="common">Vanilla</name>
    <dbReference type="NCBI Taxonomy" id="51239"/>
    <lineage>
        <taxon>Eukaryota</taxon>
        <taxon>Viridiplantae</taxon>
        <taxon>Streptophyta</taxon>
        <taxon>Embryophyta</taxon>
        <taxon>Tracheophyta</taxon>
        <taxon>Spermatophyta</taxon>
        <taxon>Magnoliopsida</taxon>
        <taxon>Liliopsida</taxon>
        <taxon>Asparagales</taxon>
        <taxon>Orchidaceae</taxon>
        <taxon>Vanilloideae</taxon>
        <taxon>Vanilleae</taxon>
        <taxon>Vanilla</taxon>
    </lineage>
</organism>
<feature type="domain" description="AB hydrolase-1" evidence="5">
    <location>
        <begin position="638"/>
        <end position="957"/>
    </location>
</feature>
<dbReference type="Pfam" id="PF12697">
    <property type="entry name" value="Abhydrolase_6"/>
    <property type="match status" value="1"/>
</dbReference>
<comment type="similarity">
    <text evidence="3">Belongs to the WD repeat PROPPIN family.</text>
</comment>
<protein>
    <recommendedName>
        <fullName evidence="5">AB hydrolase-1 domain-containing protein</fullName>
    </recommendedName>
</protein>
<dbReference type="Proteomes" id="UP000636800">
    <property type="component" value="Chromosome 10"/>
</dbReference>
<evidence type="ECO:0000256" key="2">
    <source>
        <dbReference type="ARBA" id="ARBA00022737"/>
    </source>
</evidence>
<gene>
    <name evidence="6" type="ORF">HPP92_019761</name>
</gene>
<dbReference type="InterPro" id="IPR000073">
    <property type="entry name" value="AB_hydrolase_1"/>
</dbReference>
<evidence type="ECO:0000256" key="1">
    <source>
        <dbReference type="ARBA" id="ARBA00022574"/>
    </source>
</evidence>
<evidence type="ECO:0000313" key="7">
    <source>
        <dbReference type="Proteomes" id="UP000636800"/>
    </source>
</evidence>
<keyword evidence="2" id="KW-0677">Repeat</keyword>
<dbReference type="SUPFAM" id="SSF50978">
    <property type="entry name" value="WD40 repeat-like"/>
    <property type="match status" value="1"/>
</dbReference>